<dbReference type="EMBL" id="VLTO01000039">
    <property type="protein sequence ID" value="KAA0173025.1"/>
    <property type="molecule type" value="Genomic_DNA"/>
</dbReference>
<dbReference type="InterPro" id="IPR029068">
    <property type="entry name" value="Glyas_Bleomycin-R_OHBP_Dase"/>
</dbReference>
<comment type="caution">
    <text evidence="1">The sequence shown here is derived from an EMBL/GenBank/DDBJ whole genome shotgun (WGS) entry which is preliminary data.</text>
</comment>
<evidence type="ECO:0000313" key="2">
    <source>
        <dbReference type="EMBL" id="KAA0173025.1"/>
    </source>
</evidence>
<reference evidence="3 4" key="1">
    <citation type="submission" date="2019-07" db="EMBL/GenBank/DDBJ databases">
        <title>Genomes of Cafeteria roenbergensis.</title>
        <authorList>
            <person name="Fischer M.G."/>
            <person name="Hackl T."/>
            <person name="Roman M."/>
        </authorList>
    </citation>
    <scope>NUCLEOTIDE SEQUENCE [LARGE SCALE GENOMIC DNA]</scope>
    <source>
        <strain evidence="1 4">BVI</strain>
        <strain evidence="2 3">E4-10P</strain>
    </source>
</reference>
<accession>A0A5A8CGA2</accession>
<dbReference type="EMBL" id="VLTN01000023">
    <property type="protein sequence ID" value="KAA0152082.1"/>
    <property type="molecule type" value="Genomic_DNA"/>
</dbReference>
<dbReference type="SUPFAM" id="SSF54593">
    <property type="entry name" value="Glyoxalase/Bleomycin resistance protein/Dihydroxybiphenyl dioxygenase"/>
    <property type="match status" value="1"/>
</dbReference>
<gene>
    <name evidence="2" type="ORF">FNF27_05516</name>
    <name evidence="1" type="ORF">FNF29_04196</name>
</gene>
<proteinExistence type="predicted"/>
<dbReference type="Proteomes" id="UP000323011">
    <property type="component" value="Unassembled WGS sequence"/>
</dbReference>
<name>A0A5A8CGA2_CAFRO</name>
<protein>
    <submittedName>
        <fullName evidence="1">Uncharacterized protein</fullName>
    </submittedName>
</protein>
<sequence length="370" mass="38828">MIRLQRTCLAASGAGLGGRRMLSSQAVALVDIALPSRTGESDAVWAAKVLDAGMVPSWTPKSTAVVAGSSASVSFPRIDSPSSIFPLAVFGTSNLDRSCRYASKRMGATLSRGGGQGVQPEHAFVQSPGGATFALMHRFRRAQLATLVLAVKDLDESVHFWEHCVGMPSVGDVGTLRANEAVLQRATDRVLAAGGDKRAQAEALAEAAGASEAGWVDTPGAAAPMPLPLEVMHAVGQHSDSIVSQSVAGRRFRVLCGGQPRTAASVMLLEAPDAFSDRPVDEPTSPAPWTAGEATVSVRVPFITECYGWIARRPEAEVDPDFDEEAVLAATASSLEEGRRGNAQGVDTTVPPLWATDLDGNYLRLVQAGR</sequence>
<dbReference type="AlphaFoldDB" id="A0A5A8CGA2"/>
<evidence type="ECO:0000313" key="1">
    <source>
        <dbReference type="EMBL" id="KAA0152082.1"/>
    </source>
</evidence>
<keyword evidence="4" id="KW-1185">Reference proteome</keyword>
<organism evidence="1 4">
    <name type="scientific">Cafeteria roenbergensis</name>
    <name type="common">Marine flagellate</name>
    <dbReference type="NCBI Taxonomy" id="33653"/>
    <lineage>
        <taxon>Eukaryota</taxon>
        <taxon>Sar</taxon>
        <taxon>Stramenopiles</taxon>
        <taxon>Bigyra</taxon>
        <taxon>Opalozoa</taxon>
        <taxon>Bicosoecida</taxon>
        <taxon>Cafeteriaceae</taxon>
        <taxon>Cafeteria</taxon>
    </lineage>
</organism>
<evidence type="ECO:0000313" key="4">
    <source>
        <dbReference type="Proteomes" id="UP000323011"/>
    </source>
</evidence>
<evidence type="ECO:0000313" key="3">
    <source>
        <dbReference type="Proteomes" id="UP000322899"/>
    </source>
</evidence>
<dbReference type="Proteomes" id="UP000322899">
    <property type="component" value="Unassembled WGS sequence"/>
</dbReference>